<protein>
    <submittedName>
        <fullName evidence="1">Uncharacterized protein</fullName>
    </submittedName>
</protein>
<evidence type="ECO:0000313" key="2">
    <source>
        <dbReference type="Proteomes" id="UP001175227"/>
    </source>
</evidence>
<comment type="caution">
    <text evidence="1">The sequence shown here is derived from an EMBL/GenBank/DDBJ whole genome shotgun (WGS) entry which is preliminary data.</text>
</comment>
<proteinExistence type="predicted"/>
<dbReference type="AlphaFoldDB" id="A0AA39P1A3"/>
<organism evidence="1 2">
    <name type="scientific">Armillaria novae-zelandiae</name>
    <dbReference type="NCBI Taxonomy" id="153914"/>
    <lineage>
        <taxon>Eukaryota</taxon>
        <taxon>Fungi</taxon>
        <taxon>Dikarya</taxon>
        <taxon>Basidiomycota</taxon>
        <taxon>Agaricomycotina</taxon>
        <taxon>Agaricomycetes</taxon>
        <taxon>Agaricomycetidae</taxon>
        <taxon>Agaricales</taxon>
        <taxon>Marasmiineae</taxon>
        <taxon>Physalacriaceae</taxon>
        <taxon>Armillaria</taxon>
    </lineage>
</organism>
<sequence>MFNRQGMPKRPGLPVSPHKCVKSDAFEVVEPLQVAFSWTIGQTYSKPWELQVLLDFGGVPTRTLFPAEAHNMLKLYDTPTFQFRSPDQVIQFVQILANVDRQNPQWDIVRAQSFLAMIVDLKGRDLIEINQHRVLARIREVLQYSPVSGRAGTGFTALSFQTEYFPLLQSPSSMKNVNVLWKWQCQN</sequence>
<name>A0AA39P1A3_9AGAR</name>
<evidence type="ECO:0000313" key="1">
    <source>
        <dbReference type="EMBL" id="KAK0475711.1"/>
    </source>
</evidence>
<gene>
    <name evidence="1" type="ORF">IW261DRAFT_1422004</name>
</gene>
<dbReference type="EMBL" id="JAUEPR010000022">
    <property type="protein sequence ID" value="KAK0475711.1"/>
    <property type="molecule type" value="Genomic_DNA"/>
</dbReference>
<dbReference type="Proteomes" id="UP001175227">
    <property type="component" value="Unassembled WGS sequence"/>
</dbReference>
<keyword evidence="2" id="KW-1185">Reference proteome</keyword>
<reference evidence="1" key="1">
    <citation type="submission" date="2023-06" db="EMBL/GenBank/DDBJ databases">
        <authorList>
            <consortium name="Lawrence Berkeley National Laboratory"/>
            <person name="Ahrendt S."/>
            <person name="Sahu N."/>
            <person name="Indic B."/>
            <person name="Wong-Bajracharya J."/>
            <person name="Merenyi Z."/>
            <person name="Ke H.-M."/>
            <person name="Monk M."/>
            <person name="Kocsube S."/>
            <person name="Drula E."/>
            <person name="Lipzen A."/>
            <person name="Balint B."/>
            <person name="Henrissat B."/>
            <person name="Andreopoulos B."/>
            <person name="Martin F.M."/>
            <person name="Harder C.B."/>
            <person name="Rigling D."/>
            <person name="Ford K.L."/>
            <person name="Foster G.D."/>
            <person name="Pangilinan J."/>
            <person name="Papanicolaou A."/>
            <person name="Barry K."/>
            <person name="LaButti K."/>
            <person name="Viragh M."/>
            <person name="Koriabine M."/>
            <person name="Yan M."/>
            <person name="Riley R."/>
            <person name="Champramary S."/>
            <person name="Plett K.L."/>
            <person name="Tsai I.J."/>
            <person name="Slot J."/>
            <person name="Sipos G."/>
            <person name="Plett J."/>
            <person name="Nagy L.G."/>
            <person name="Grigoriev I.V."/>
        </authorList>
    </citation>
    <scope>NUCLEOTIDE SEQUENCE</scope>
    <source>
        <strain evidence="1">ICMP 16352</strain>
    </source>
</reference>
<accession>A0AA39P1A3</accession>